<keyword evidence="10" id="KW-0472">Membrane</keyword>
<evidence type="ECO:0000256" key="10">
    <source>
        <dbReference type="ARBA" id="ARBA00023136"/>
    </source>
</evidence>
<proteinExistence type="inferred from homology"/>
<dbReference type="GO" id="GO:0045275">
    <property type="term" value="C:respiratory chain complex III"/>
    <property type="evidence" value="ECO:0007669"/>
    <property type="project" value="UniProtKB-UniRule"/>
</dbReference>
<comment type="subcellular location">
    <subcellularLocation>
        <location evidence="1 11">Mitochondrion inner membrane</location>
        <topology evidence="1 11">Single-pass membrane protein</topology>
    </subcellularLocation>
</comment>
<dbReference type="OrthoDB" id="6683853at2759"/>
<dbReference type="SUPFAM" id="SSF81508">
    <property type="entry name" value="Ubiquinone-binding protein QP-C of cytochrome bc1 complex (Ubiquinol-cytochrome c reductase)"/>
    <property type="match status" value="1"/>
</dbReference>
<organism evidence="12 13">
    <name type="scientific">Catenaria anguillulae PL171</name>
    <dbReference type="NCBI Taxonomy" id="765915"/>
    <lineage>
        <taxon>Eukaryota</taxon>
        <taxon>Fungi</taxon>
        <taxon>Fungi incertae sedis</taxon>
        <taxon>Blastocladiomycota</taxon>
        <taxon>Blastocladiomycetes</taxon>
        <taxon>Blastocladiales</taxon>
        <taxon>Catenariaceae</taxon>
        <taxon>Catenaria</taxon>
    </lineage>
</organism>
<protein>
    <recommendedName>
        <fullName evidence="11">Cytochrome b-c1 complex subunit 8</fullName>
    </recommendedName>
    <alternativeName>
        <fullName evidence="11">Complex III subunit 8</fullName>
    </alternativeName>
</protein>
<keyword evidence="13" id="KW-1185">Reference proteome</keyword>
<keyword evidence="6 11" id="KW-0999">Mitochondrion inner membrane</keyword>
<dbReference type="STRING" id="765915.A0A1Y2I3Y3"/>
<dbReference type="PANTHER" id="PTHR12119">
    <property type="entry name" value="UBIQUINOL-CYTOCHROME C REDUCTASE COMPLEX UBIQUINONE-BINDING PROTEIN QP-C"/>
    <property type="match status" value="1"/>
</dbReference>
<comment type="caution">
    <text evidence="12">The sequence shown here is derived from an EMBL/GenBank/DDBJ whole genome shotgun (WGS) entry which is preliminary data.</text>
</comment>
<keyword evidence="4 11" id="KW-0679">Respiratory chain</keyword>
<comment type="similarity">
    <text evidence="2 11">Belongs to the UQCRQ/QCR8 family.</text>
</comment>
<comment type="function">
    <text evidence="11">Component of the ubiquinol-cytochrome c oxidoreductase, a multisubunit transmembrane complex that is part of the mitochondrial electron transport chain which drives oxidative phosphorylation. The complex plays an important role in the uptake of multiple carbon sources present in different host niches.</text>
</comment>
<evidence type="ECO:0000256" key="9">
    <source>
        <dbReference type="ARBA" id="ARBA00023128"/>
    </source>
</evidence>
<evidence type="ECO:0000256" key="1">
    <source>
        <dbReference type="ARBA" id="ARBA00004434"/>
    </source>
</evidence>
<dbReference type="InterPro" id="IPR004205">
    <property type="entry name" value="Cyt_bc1_su8"/>
</dbReference>
<keyword evidence="8" id="KW-1133">Transmembrane helix</keyword>
<evidence type="ECO:0000256" key="6">
    <source>
        <dbReference type="ARBA" id="ARBA00022792"/>
    </source>
</evidence>
<reference evidence="12 13" key="1">
    <citation type="submission" date="2016-07" db="EMBL/GenBank/DDBJ databases">
        <title>Pervasive Adenine N6-methylation of Active Genes in Fungi.</title>
        <authorList>
            <consortium name="DOE Joint Genome Institute"/>
            <person name="Mondo S.J."/>
            <person name="Dannebaum R.O."/>
            <person name="Kuo R.C."/>
            <person name="Labutti K."/>
            <person name="Haridas S."/>
            <person name="Kuo A."/>
            <person name="Salamov A."/>
            <person name="Ahrendt S.R."/>
            <person name="Lipzen A."/>
            <person name="Sullivan W."/>
            <person name="Andreopoulos W.B."/>
            <person name="Clum A."/>
            <person name="Lindquist E."/>
            <person name="Daum C."/>
            <person name="Ramamoorthy G.K."/>
            <person name="Gryganskyi A."/>
            <person name="Culley D."/>
            <person name="Magnuson J.K."/>
            <person name="James T.Y."/>
            <person name="O'Malley M.A."/>
            <person name="Stajich J.E."/>
            <person name="Spatafora J.W."/>
            <person name="Visel A."/>
            <person name="Grigoriev I.V."/>
        </authorList>
    </citation>
    <scope>NUCLEOTIDE SEQUENCE [LARGE SCALE GENOMIC DNA]</scope>
    <source>
        <strain evidence="12 13">PL171</strain>
    </source>
</reference>
<dbReference type="EMBL" id="MCFL01000001">
    <property type="protein sequence ID" value="ORZ41449.1"/>
    <property type="molecule type" value="Genomic_DNA"/>
</dbReference>
<dbReference type="Proteomes" id="UP000193411">
    <property type="component" value="Unassembled WGS sequence"/>
</dbReference>
<evidence type="ECO:0000256" key="11">
    <source>
        <dbReference type="RuleBase" id="RU368118"/>
    </source>
</evidence>
<accession>A0A1Y2I3Y3</accession>
<gene>
    <name evidence="12" type="ORF">BCR44DRAFT_39082</name>
</gene>
<comment type="subunit">
    <text evidence="11">Component of the ubiquinol-cytochrome c oxidoreductase (cytochrome b-c1 complex, complex III, CIII), a multisubunit enzyme composed of 3 respiratory subunits cytochrome b, cytochrome c1 and Rieske protein, 2 core protein subunits, and additional low-molecular weight protein subunits. The complex exists as an obligatory dimer and forms supercomplexes (SCs) in the inner mitochondrial membrane with cytochrome c oxidase (complex IV, CIV).</text>
</comment>
<evidence type="ECO:0000256" key="2">
    <source>
        <dbReference type="ARBA" id="ARBA00007668"/>
    </source>
</evidence>
<evidence type="ECO:0000256" key="3">
    <source>
        <dbReference type="ARBA" id="ARBA00022448"/>
    </source>
</evidence>
<name>A0A1Y2I3Y3_9FUNG</name>
<keyword evidence="3 11" id="KW-0813">Transport</keyword>
<dbReference type="Pfam" id="PF02939">
    <property type="entry name" value="UcrQ"/>
    <property type="match status" value="1"/>
</dbReference>
<evidence type="ECO:0000256" key="7">
    <source>
        <dbReference type="ARBA" id="ARBA00022982"/>
    </source>
</evidence>
<dbReference type="FunFam" id="1.20.5.210:FF:000001">
    <property type="entry name" value="Cytochrome b-c1 complex subunit 8"/>
    <property type="match status" value="1"/>
</dbReference>
<dbReference type="PANTHER" id="PTHR12119:SF2">
    <property type="entry name" value="CYTOCHROME B-C1 COMPLEX SUBUNIT 8"/>
    <property type="match status" value="1"/>
</dbReference>
<dbReference type="InterPro" id="IPR036642">
    <property type="entry name" value="Cyt_bc1_su8_sf"/>
</dbReference>
<dbReference type="AlphaFoldDB" id="A0A1Y2I3Y3"/>
<evidence type="ECO:0000256" key="4">
    <source>
        <dbReference type="ARBA" id="ARBA00022660"/>
    </source>
</evidence>
<dbReference type="GO" id="GO:0006122">
    <property type="term" value="P:mitochondrial electron transport, ubiquinol to cytochrome c"/>
    <property type="evidence" value="ECO:0007669"/>
    <property type="project" value="UniProtKB-UniRule"/>
</dbReference>
<keyword evidence="9 11" id="KW-0496">Mitochondrion</keyword>
<keyword evidence="5" id="KW-0812">Transmembrane</keyword>
<dbReference type="Gene3D" id="1.20.5.210">
    <property type="entry name" value="Cytochrome b-c1 complex subunit 8"/>
    <property type="match status" value="1"/>
</dbReference>
<evidence type="ECO:0000313" key="13">
    <source>
        <dbReference type="Proteomes" id="UP000193411"/>
    </source>
</evidence>
<sequence length="97" mass="11206">QFIYSPFFLTSTPTGWWGHMGGKHQAQNNITTYQISPFRQRAFAGAISKGVHNVFRRTMAQAPYIIPPVAFGYYVYSYCSEKYAWYHTKEGHAHAEH</sequence>
<keyword evidence="7 11" id="KW-0249">Electron transport</keyword>
<feature type="non-terminal residue" evidence="12">
    <location>
        <position position="1"/>
    </location>
</feature>
<evidence type="ECO:0000313" key="12">
    <source>
        <dbReference type="EMBL" id="ORZ41449.1"/>
    </source>
</evidence>
<dbReference type="GO" id="GO:0005743">
    <property type="term" value="C:mitochondrial inner membrane"/>
    <property type="evidence" value="ECO:0007669"/>
    <property type="project" value="UniProtKB-SubCell"/>
</dbReference>
<evidence type="ECO:0000256" key="5">
    <source>
        <dbReference type="ARBA" id="ARBA00022692"/>
    </source>
</evidence>
<evidence type="ECO:0000256" key="8">
    <source>
        <dbReference type="ARBA" id="ARBA00022989"/>
    </source>
</evidence>